<comment type="caution">
    <text evidence="2">The sequence shown here is derived from an EMBL/GenBank/DDBJ whole genome shotgun (WGS) entry which is preliminary data.</text>
</comment>
<evidence type="ECO:0008006" key="4">
    <source>
        <dbReference type="Google" id="ProtNLM"/>
    </source>
</evidence>
<name>A0A2P7ALC6_9HYPH</name>
<feature type="transmembrane region" description="Helical" evidence="1">
    <location>
        <begin position="44"/>
        <end position="65"/>
    </location>
</feature>
<gene>
    <name evidence="2" type="ORF">CU100_23215</name>
</gene>
<protein>
    <recommendedName>
        <fullName evidence="4">Carboxypeptidase regulatory-like domain-containing protein</fullName>
    </recommendedName>
</protein>
<dbReference type="EMBL" id="PGGN01000006">
    <property type="protein sequence ID" value="PSH55018.1"/>
    <property type="molecule type" value="Genomic_DNA"/>
</dbReference>
<dbReference type="Proteomes" id="UP000241158">
    <property type="component" value="Unassembled WGS sequence"/>
</dbReference>
<dbReference type="AlphaFoldDB" id="A0A2P7ALC6"/>
<dbReference type="RefSeq" id="WP_106719020.1">
    <property type="nucleotide sequence ID" value="NZ_JACHXT010000002.1"/>
</dbReference>
<keyword evidence="1" id="KW-0812">Transmembrane</keyword>
<sequence>MSTDGFATIIGSINTPLALAALSLLIIGSILYVAAKDGRERPILVRYGFGVSALFGLLAIGGFMADSYMNEVFLVEGNVTDETGRSIEGAVVDIVGLGRSISLSDGTFIVPMSRKKVQSVYNVRVRKAGFEDWTGPISGPYPKFIEINTPARQFTQKDVHITSDGMVSVYLGVGEFLTGVQALNNTSRAESFQTLAMRLTSPSDKIIELSPDAILNSSNGTDPFTTLTVGPLSELSQRIIWRDDAAISNAKMVARDSGLLAGPKTCIPGRGAVEKDLAIEKFFDQNFFWEEGVWKGAFTMTTDRAKVSKAFSFVLSKSQVASLHGSKLAYLQCRGLEHGNHYFSDAGAKSSLPVNFELVD</sequence>
<feature type="transmembrane region" description="Helical" evidence="1">
    <location>
        <begin position="6"/>
        <end position="32"/>
    </location>
</feature>
<evidence type="ECO:0000256" key="1">
    <source>
        <dbReference type="SAM" id="Phobius"/>
    </source>
</evidence>
<keyword evidence="1" id="KW-1133">Transmembrane helix</keyword>
<keyword evidence="3" id="KW-1185">Reference proteome</keyword>
<proteinExistence type="predicted"/>
<reference evidence="3" key="1">
    <citation type="submission" date="2017-11" db="EMBL/GenBank/DDBJ databases">
        <authorList>
            <person name="Kuznetsova I."/>
            <person name="Sazanova A."/>
            <person name="Chirak E."/>
            <person name="Safronova V."/>
            <person name="Willems A."/>
        </authorList>
    </citation>
    <scope>NUCLEOTIDE SEQUENCE [LARGE SCALE GENOMIC DNA]</scope>
    <source>
        <strain evidence="3">PEPV15</strain>
    </source>
</reference>
<organism evidence="2 3">
    <name type="scientific">Phyllobacterium endophyticum</name>
    <dbReference type="NCBI Taxonomy" id="1149773"/>
    <lineage>
        <taxon>Bacteria</taxon>
        <taxon>Pseudomonadati</taxon>
        <taxon>Pseudomonadota</taxon>
        <taxon>Alphaproteobacteria</taxon>
        <taxon>Hyphomicrobiales</taxon>
        <taxon>Phyllobacteriaceae</taxon>
        <taxon>Phyllobacterium</taxon>
    </lineage>
</organism>
<accession>A0A2P7ALC6</accession>
<evidence type="ECO:0000313" key="3">
    <source>
        <dbReference type="Proteomes" id="UP000241158"/>
    </source>
</evidence>
<evidence type="ECO:0000313" key="2">
    <source>
        <dbReference type="EMBL" id="PSH55018.1"/>
    </source>
</evidence>
<keyword evidence="1" id="KW-0472">Membrane</keyword>